<dbReference type="EMBL" id="JAVIIV010000014">
    <property type="protein sequence ID" value="MDX8487575.1"/>
    <property type="molecule type" value="Genomic_DNA"/>
</dbReference>
<comment type="caution">
    <text evidence="1">The sequence shown here is derived from an EMBL/GenBank/DDBJ whole genome shotgun (WGS) entry which is preliminary data.</text>
</comment>
<dbReference type="Proteomes" id="UP001280156">
    <property type="component" value="Unassembled WGS sequence"/>
</dbReference>
<dbReference type="RefSeq" id="WP_320297824.1">
    <property type="nucleotide sequence ID" value="NZ_JAVIIU010000013.1"/>
</dbReference>
<accession>A0ABU4YKT3</accession>
<organism evidence="1 2">
    <name type="scientific">Mesorhizobium humile</name>
    <dbReference type="NCBI Taxonomy" id="3072313"/>
    <lineage>
        <taxon>Bacteria</taxon>
        <taxon>Pseudomonadati</taxon>
        <taxon>Pseudomonadota</taxon>
        <taxon>Alphaproteobacteria</taxon>
        <taxon>Hyphomicrobiales</taxon>
        <taxon>Phyllobacteriaceae</taxon>
        <taxon>Mesorhizobium</taxon>
    </lineage>
</organism>
<evidence type="ECO:0000313" key="1">
    <source>
        <dbReference type="EMBL" id="MDX8487575.1"/>
    </source>
</evidence>
<reference evidence="1 2" key="1">
    <citation type="submission" date="2023-08" db="EMBL/GenBank/DDBJ databases">
        <title>Implementing the SeqCode for naming new Mesorhizobium species isolated from Vachellia karroo root nodules.</title>
        <authorList>
            <person name="Van Lill M."/>
        </authorList>
    </citation>
    <scope>NUCLEOTIDE SEQUENCE [LARGE SCALE GENOMIC DNA]</scope>
    <source>
        <strain evidence="1 2">VK2B</strain>
    </source>
</reference>
<evidence type="ECO:0000313" key="2">
    <source>
        <dbReference type="Proteomes" id="UP001280156"/>
    </source>
</evidence>
<name>A0ABU4YKT3_9HYPH</name>
<proteinExistence type="predicted"/>
<protein>
    <submittedName>
        <fullName evidence="1">Uncharacterized protein</fullName>
    </submittedName>
</protein>
<gene>
    <name evidence="1" type="ORF">RFM52_20455</name>
</gene>
<sequence length="46" mass="5347">MTTDTPLTRYRVTNGALASGFVTAELHHLMGHDRYEWPRLVRQKGY</sequence>
<keyword evidence="2" id="KW-1185">Reference proteome</keyword>